<sequence>MSFLLSIILMASMVAAQANHVIHGFEYFGCVNASAANFVAFVGFPSAFTPEQCQSACMGFDQAAAFADGCRCGRNLENLAKVDESFCANPCNGNANFGFCGFNSATCSYANVYQACDEFPSAPTLPASNPPASYTLATDPAASPASPLITYSTVKLPTITRTLKLATRSTLVVHTVAAGGQSSSCTLDDDHTPAPSLPAISGVPTAPIVVVQTVYVHMPPKSSAGSQNCDNLQSDPTVAPQPPAETTLWPPQTASGSLQADPSVATQTPAESTLWPPQTVTKSLSSISLMPYGDPPVPVPVGSGLVPSNATITTSPDGPMFRTILPEDPAGTATEIVPAVVTTAQAHRINAGMAGVMAMAFVAVGI</sequence>
<evidence type="ECO:0000256" key="2">
    <source>
        <dbReference type="SAM" id="SignalP"/>
    </source>
</evidence>
<dbReference type="GeneID" id="62165375"/>
<evidence type="ECO:0000259" key="3">
    <source>
        <dbReference type="PROSITE" id="PS51212"/>
    </source>
</evidence>
<dbReference type="PROSITE" id="PS51212">
    <property type="entry name" value="WSC"/>
    <property type="match status" value="1"/>
</dbReference>
<protein>
    <recommendedName>
        <fullName evidence="3">WSC domain-containing protein</fullName>
    </recommendedName>
</protein>
<dbReference type="OrthoDB" id="5106279at2759"/>
<dbReference type="EMBL" id="JAATWM020000034">
    <property type="protein sequence ID" value="KAF9873076.1"/>
    <property type="molecule type" value="Genomic_DNA"/>
</dbReference>
<feature type="compositionally biased region" description="Polar residues" evidence="1">
    <location>
        <begin position="223"/>
        <end position="236"/>
    </location>
</feature>
<dbReference type="InterPro" id="IPR002889">
    <property type="entry name" value="WSC_carb-bd"/>
</dbReference>
<comment type="caution">
    <text evidence="4">The sequence shown here is derived from an EMBL/GenBank/DDBJ whole genome shotgun (WGS) entry which is preliminary data.</text>
</comment>
<feature type="chain" id="PRO_5040260246" description="WSC domain-containing protein" evidence="2">
    <location>
        <begin position="19"/>
        <end position="366"/>
    </location>
</feature>
<evidence type="ECO:0000256" key="1">
    <source>
        <dbReference type="SAM" id="MobiDB-lite"/>
    </source>
</evidence>
<evidence type="ECO:0000313" key="4">
    <source>
        <dbReference type="EMBL" id="KAF9873076.1"/>
    </source>
</evidence>
<reference evidence="4" key="1">
    <citation type="submission" date="2020-03" db="EMBL/GenBank/DDBJ databases">
        <authorList>
            <person name="He L."/>
        </authorList>
    </citation>
    <scope>NUCLEOTIDE SEQUENCE</scope>
    <source>
        <strain evidence="4">CkLH20</strain>
    </source>
</reference>
<reference evidence="4" key="2">
    <citation type="submission" date="2020-11" db="EMBL/GenBank/DDBJ databases">
        <title>Whole genome sequencing of Colletotrichum sp.</title>
        <authorList>
            <person name="Li H."/>
        </authorList>
    </citation>
    <scope>NUCLEOTIDE SEQUENCE</scope>
    <source>
        <strain evidence="4">CkLH20</strain>
    </source>
</reference>
<dbReference type="AlphaFoldDB" id="A0A9P6LHD8"/>
<feature type="compositionally biased region" description="Polar residues" evidence="1">
    <location>
        <begin position="249"/>
        <end position="277"/>
    </location>
</feature>
<feature type="signal peptide" evidence="2">
    <location>
        <begin position="1"/>
        <end position="18"/>
    </location>
</feature>
<gene>
    <name evidence="4" type="ORF">CkaCkLH20_09586</name>
</gene>
<dbReference type="RefSeq" id="XP_038742537.1">
    <property type="nucleotide sequence ID" value="XM_038892301.1"/>
</dbReference>
<dbReference type="SMART" id="SM00321">
    <property type="entry name" value="WSC"/>
    <property type="match status" value="1"/>
</dbReference>
<keyword evidence="5" id="KW-1185">Reference proteome</keyword>
<feature type="region of interest" description="Disordered" evidence="1">
    <location>
        <begin position="222"/>
        <end position="277"/>
    </location>
</feature>
<accession>A0A9P6LHD8</accession>
<name>A0A9P6LHD8_9PEZI</name>
<evidence type="ECO:0000313" key="5">
    <source>
        <dbReference type="Proteomes" id="UP000781932"/>
    </source>
</evidence>
<proteinExistence type="predicted"/>
<feature type="domain" description="WSC" evidence="3">
    <location>
        <begin position="24"/>
        <end position="116"/>
    </location>
</feature>
<organism evidence="4 5">
    <name type="scientific">Colletotrichum karsti</name>
    <dbReference type="NCBI Taxonomy" id="1095194"/>
    <lineage>
        <taxon>Eukaryota</taxon>
        <taxon>Fungi</taxon>
        <taxon>Dikarya</taxon>
        <taxon>Ascomycota</taxon>
        <taxon>Pezizomycotina</taxon>
        <taxon>Sordariomycetes</taxon>
        <taxon>Hypocreomycetidae</taxon>
        <taxon>Glomerellales</taxon>
        <taxon>Glomerellaceae</taxon>
        <taxon>Colletotrichum</taxon>
        <taxon>Colletotrichum boninense species complex</taxon>
    </lineage>
</organism>
<keyword evidence="2" id="KW-0732">Signal</keyword>
<dbReference type="Proteomes" id="UP000781932">
    <property type="component" value="Unassembled WGS sequence"/>
</dbReference>